<dbReference type="PANTHER" id="PTHR34297:SF1">
    <property type="entry name" value="ASP23_GLS24 FAMILY ENVELOPE STRESS RESPONSE PROTEIN"/>
    <property type="match status" value="1"/>
</dbReference>
<evidence type="ECO:0000256" key="1">
    <source>
        <dbReference type="ARBA" id="ARBA00005721"/>
    </source>
</evidence>
<dbReference type="Proteomes" id="UP000321827">
    <property type="component" value="Unassembled WGS sequence"/>
</dbReference>
<protein>
    <recommendedName>
        <fullName evidence="4">Alkaline-shock protein</fullName>
    </recommendedName>
</protein>
<comment type="caution">
    <text evidence="2">The sequence shown here is derived from an EMBL/GenBank/DDBJ whole genome shotgun (WGS) entry which is preliminary data.</text>
</comment>
<dbReference type="AlphaFoldDB" id="A0A511RMM8"/>
<evidence type="ECO:0000313" key="3">
    <source>
        <dbReference type="Proteomes" id="UP000321827"/>
    </source>
</evidence>
<reference evidence="2 3" key="1">
    <citation type="submission" date="2019-07" db="EMBL/GenBank/DDBJ databases">
        <title>Whole genome shotgun sequence of Oceanithermus desulfurans NBRC 100063.</title>
        <authorList>
            <person name="Hosoyama A."/>
            <person name="Uohara A."/>
            <person name="Ohji S."/>
            <person name="Ichikawa N."/>
        </authorList>
    </citation>
    <scope>NUCLEOTIDE SEQUENCE [LARGE SCALE GENOMIC DNA]</scope>
    <source>
        <strain evidence="2 3">NBRC 100063</strain>
    </source>
</reference>
<dbReference type="InterPro" id="IPR005531">
    <property type="entry name" value="Asp23"/>
</dbReference>
<gene>
    <name evidence="2" type="ORF">ODE01S_23280</name>
</gene>
<accession>A0A511RMM8</accession>
<proteinExistence type="inferred from homology"/>
<sequence length="111" mass="11906">MVEYELSDAAIIGIITLSLEGLEGARLASGGGRSVGDVLSGRRGRPVRISREEGRIRVELQLVARYGEPLRELAEQVQRTVYDVLTATTGLKVEAVDVVFADVTAEGEHAA</sequence>
<dbReference type="PANTHER" id="PTHR34297">
    <property type="entry name" value="HYPOTHETICAL CYTOSOLIC PROTEIN-RELATED"/>
    <property type="match status" value="1"/>
</dbReference>
<evidence type="ECO:0008006" key="4">
    <source>
        <dbReference type="Google" id="ProtNLM"/>
    </source>
</evidence>
<organism evidence="2 3">
    <name type="scientific">Oceanithermus desulfurans NBRC 100063</name>
    <dbReference type="NCBI Taxonomy" id="1227550"/>
    <lineage>
        <taxon>Bacteria</taxon>
        <taxon>Thermotogati</taxon>
        <taxon>Deinococcota</taxon>
        <taxon>Deinococci</taxon>
        <taxon>Thermales</taxon>
        <taxon>Thermaceae</taxon>
        <taxon>Oceanithermus</taxon>
    </lineage>
</organism>
<name>A0A511RMM8_9DEIN</name>
<dbReference type="Pfam" id="PF03780">
    <property type="entry name" value="Asp23"/>
    <property type="match status" value="1"/>
</dbReference>
<dbReference type="RefSeq" id="WP_013458280.1">
    <property type="nucleotide sequence ID" value="NZ_BJXN01000026.1"/>
</dbReference>
<dbReference type="EMBL" id="BJXN01000026">
    <property type="protein sequence ID" value="GEM90894.1"/>
    <property type="molecule type" value="Genomic_DNA"/>
</dbReference>
<dbReference type="OrthoDB" id="32594at2"/>
<comment type="similarity">
    <text evidence="1">Belongs to the asp23 family.</text>
</comment>
<evidence type="ECO:0000313" key="2">
    <source>
        <dbReference type="EMBL" id="GEM90894.1"/>
    </source>
</evidence>